<name>A0A8J5V7R9_9HYME</name>
<dbReference type="EMBL" id="JAAOIC020000053">
    <property type="protein sequence ID" value="KAG8035838.1"/>
    <property type="molecule type" value="Genomic_DNA"/>
</dbReference>
<evidence type="ECO:0000313" key="2">
    <source>
        <dbReference type="EMBL" id="KAG8035838.1"/>
    </source>
</evidence>
<evidence type="ECO:0008006" key="4">
    <source>
        <dbReference type="Google" id="ProtNLM"/>
    </source>
</evidence>
<organism evidence="2 3">
    <name type="scientific">Cotesia typhae</name>
    <dbReference type="NCBI Taxonomy" id="2053667"/>
    <lineage>
        <taxon>Eukaryota</taxon>
        <taxon>Metazoa</taxon>
        <taxon>Ecdysozoa</taxon>
        <taxon>Arthropoda</taxon>
        <taxon>Hexapoda</taxon>
        <taxon>Insecta</taxon>
        <taxon>Pterygota</taxon>
        <taxon>Neoptera</taxon>
        <taxon>Endopterygota</taxon>
        <taxon>Hymenoptera</taxon>
        <taxon>Apocrita</taxon>
        <taxon>Ichneumonoidea</taxon>
        <taxon>Braconidae</taxon>
        <taxon>Microgastrinae</taxon>
        <taxon>Cotesia</taxon>
    </lineage>
</organism>
<comment type="caution">
    <text evidence="2">The sequence shown here is derived from an EMBL/GenBank/DDBJ whole genome shotgun (WGS) entry which is preliminary data.</text>
</comment>
<gene>
    <name evidence="2" type="ORF">G9C98_001494</name>
</gene>
<keyword evidence="3" id="KW-1185">Reference proteome</keyword>
<dbReference type="AlphaFoldDB" id="A0A8J5V7R9"/>
<evidence type="ECO:0000313" key="3">
    <source>
        <dbReference type="Proteomes" id="UP000729913"/>
    </source>
</evidence>
<feature type="signal peptide" evidence="1">
    <location>
        <begin position="1"/>
        <end position="22"/>
    </location>
</feature>
<keyword evidence="1" id="KW-0732">Signal</keyword>
<dbReference type="OrthoDB" id="365605at2759"/>
<reference evidence="2" key="1">
    <citation type="submission" date="2020-03" db="EMBL/GenBank/DDBJ databases">
        <authorList>
            <person name="Chebbi M.A."/>
            <person name="Drezen J.M."/>
        </authorList>
    </citation>
    <scope>NUCLEOTIDE SEQUENCE</scope>
    <source>
        <tissue evidence="2">Whole body</tissue>
    </source>
</reference>
<accession>A0A8J5V7R9</accession>
<sequence length="243" mass="27430">MALTRSLFTSIFSLFILEILAAEDCDKSKCLGPIRYYEDIKCTPIYNSPEDCCPYKYNCDHLHARSPKKCYINGHEYEIRESLKIEDAHPCSKGCFCSDRRGIASFTCAIVDCFTRHSMKPNCYHRRQANRCCPGEEVCPEKAEDRPTCEVDGKIYKDGENFKPASEPHKNCYCGPGYTEDEKDTIIKKNQEVSDPDKTCKFGNLVMNYGDEISQPTGSSVCVKCVCDVGPTVTCLHSPNMQC</sequence>
<proteinExistence type="predicted"/>
<feature type="chain" id="PRO_5035246835" description="Kielin/chordin-like protein" evidence="1">
    <location>
        <begin position="23"/>
        <end position="243"/>
    </location>
</feature>
<evidence type="ECO:0000256" key="1">
    <source>
        <dbReference type="SAM" id="SignalP"/>
    </source>
</evidence>
<reference evidence="2" key="2">
    <citation type="submission" date="2021-04" db="EMBL/GenBank/DDBJ databases">
        <title>Genome-wide patterns of bracovirus chromosomal integration into multiple host tissues during parasitism.</title>
        <authorList>
            <person name="Chebbi M.A.C."/>
        </authorList>
    </citation>
    <scope>NUCLEOTIDE SEQUENCE</scope>
    <source>
        <tissue evidence="2">Whole body</tissue>
    </source>
</reference>
<protein>
    <recommendedName>
        <fullName evidence="4">Kielin/chordin-like protein</fullName>
    </recommendedName>
</protein>
<dbReference type="Proteomes" id="UP000729913">
    <property type="component" value="Unassembled WGS sequence"/>
</dbReference>